<organism evidence="2">
    <name type="scientific">Lentimicrobium saccharophilum</name>
    <dbReference type="NCBI Taxonomy" id="1678841"/>
    <lineage>
        <taxon>Bacteria</taxon>
        <taxon>Pseudomonadati</taxon>
        <taxon>Bacteroidota</taxon>
        <taxon>Bacteroidia</taxon>
        <taxon>Bacteroidales</taxon>
        <taxon>Lentimicrobiaceae</taxon>
        <taxon>Lentimicrobium</taxon>
    </lineage>
</organism>
<evidence type="ECO:0000313" key="3">
    <source>
        <dbReference type="Proteomes" id="UP000053091"/>
    </source>
</evidence>
<dbReference type="STRING" id="1678841.TBC1_1246"/>
<keyword evidence="3" id="KW-1185">Reference proteome</keyword>
<dbReference type="EMBL" id="DF968183">
    <property type="protein sequence ID" value="GAP44245.1"/>
    <property type="molecule type" value="Genomic_DNA"/>
</dbReference>
<dbReference type="Pfam" id="PF18753">
    <property type="entry name" value="Nmad2"/>
    <property type="match status" value="1"/>
</dbReference>
<feature type="domain" description="Nucleotide modification associated" evidence="1">
    <location>
        <begin position="2"/>
        <end position="204"/>
    </location>
</feature>
<evidence type="ECO:0000313" key="2">
    <source>
        <dbReference type="EMBL" id="GAP44245.1"/>
    </source>
</evidence>
<proteinExistence type="predicted"/>
<dbReference type="RefSeq" id="WP_262490428.1">
    <property type="nucleotide sequence ID" value="NZ_DF968183.1"/>
</dbReference>
<dbReference type="AlphaFoldDB" id="A0A0S7BTL0"/>
<sequence length="207" mass="23849">MKIYSYMIDHDFGLAPNPFGQYCTIAVCKPNIRKSKNLKIGDWIIGTGSKSLEKSSGIKSVSKLIYAMKVTEIIKLNEYFIDPRFEYKKPNMNGTLMTLFGDNFYFLDESDNWAQLDCAHRNKDGIYNEEHVRKDIGGENALISDLFYYFGQNAPQIPDYLKSVCHTTQGVKIVRPEELANQFIEWLQSNFQTGLQGLPISWTKYEK</sequence>
<protein>
    <recommendedName>
        <fullName evidence="1">Nucleotide modification associated domain-containing protein</fullName>
    </recommendedName>
</protein>
<accession>A0A0S7BTL0</accession>
<name>A0A0S7BTL0_9BACT</name>
<dbReference type="InterPro" id="IPR041180">
    <property type="entry name" value="Nmad2"/>
</dbReference>
<gene>
    <name evidence="2" type="ORF">TBC1_1246</name>
</gene>
<reference evidence="2" key="1">
    <citation type="journal article" date="2015" name="Genome Announc.">
        <title>Draft Genome Sequence of Bacteroidales Strain TBC1, a Novel Isolate from a Methanogenic Wastewater Treatment System.</title>
        <authorList>
            <person name="Tourlousse D.M."/>
            <person name="Matsuura N."/>
            <person name="Sun L."/>
            <person name="Toyonaga M."/>
            <person name="Kuroda K."/>
            <person name="Ohashi A."/>
            <person name="Cruz R."/>
            <person name="Yamaguchi T."/>
            <person name="Sekiguchi Y."/>
        </authorList>
    </citation>
    <scope>NUCLEOTIDE SEQUENCE [LARGE SCALE GENOMIC DNA]</scope>
    <source>
        <strain evidence="2">TBC1</strain>
    </source>
</reference>
<dbReference type="Proteomes" id="UP000053091">
    <property type="component" value="Unassembled WGS sequence"/>
</dbReference>
<evidence type="ECO:0000259" key="1">
    <source>
        <dbReference type="Pfam" id="PF18753"/>
    </source>
</evidence>